<organism evidence="1 2">
    <name type="scientific">Klenkia brasiliensis</name>
    <dbReference type="NCBI Taxonomy" id="333142"/>
    <lineage>
        <taxon>Bacteria</taxon>
        <taxon>Bacillati</taxon>
        <taxon>Actinomycetota</taxon>
        <taxon>Actinomycetes</taxon>
        <taxon>Geodermatophilales</taxon>
        <taxon>Geodermatophilaceae</taxon>
        <taxon>Klenkia</taxon>
    </lineage>
</organism>
<dbReference type="InterPro" id="IPR027417">
    <property type="entry name" value="P-loop_NTPase"/>
</dbReference>
<proteinExistence type="predicted"/>
<dbReference type="EMBL" id="FNCF01000007">
    <property type="protein sequence ID" value="SDG95542.1"/>
    <property type="molecule type" value="Genomic_DNA"/>
</dbReference>
<accession>A0A1G7YG28</accession>
<keyword evidence="2" id="KW-1185">Reference proteome</keyword>
<name>A0A1G7YG28_9ACTN</name>
<protein>
    <recommendedName>
        <fullName evidence="3">Phage terminase-like protein, large subunit, contains N-terminal HTH domain</fullName>
    </recommendedName>
</protein>
<dbReference type="AlphaFoldDB" id="A0A1G7YG28"/>
<dbReference type="OrthoDB" id="3188010at2"/>
<gene>
    <name evidence="1" type="ORF">SAMN05660324_3948</name>
</gene>
<evidence type="ECO:0008006" key="3">
    <source>
        <dbReference type="Google" id="ProtNLM"/>
    </source>
</evidence>
<reference evidence="2" key="1">
    <citation type="submission" date="2016-10" db="EMBL/GenBank/DDBJ databases">
        <authorList>
            <person name="Varghese N."/>
            <person name="Submissions S."/>
        </authorList>
    </citation>
    <scope>NUCLEOTIDE SEQUENCE [LARGE SCALE GENOMIC DNA]</scope>
    <source>
        <strain evidence="2">DSM 44526</strain>
    </source>
</reference>
<dbReference type="RefSeq" id="WP_091067581.1">
    <property type="nucleotide sequence ID" value="NZ_FNCF01000007.1"/>
</dbReference>
<evidence type="ECO:0000313" key="2">
    <source>
        <dbReference type="Proteomes" id="UP000198863"/>
    </source>
</evidence>
<evidence type="ECO:0000313" key="1">
    <source>
        <dbReference type="EMBL" id="SDG95542.1"/>
    </source>
</evidence>
<dbReference type="Gene3D" id="3.40.50.300">
    <property type="entry name" value="P-loop containing nucleotide triphosphate hydrolases"/>
    <property type="match status" value="1"/>
</dbReference>
<sequence>MTARTEGPLYRTAPEWEHTNGDLANQVAIDMGFPNLDPDQRWGLDAMAAEDDRAIPVCGEYCVVGPRQTTGKSANLIVMAITDVFVLEHPLHVWTAHEFKTARKSFLDMKRRIKAHPDYAARATFRDSHGEEAVLVDDGERAIEFHARSGSSGRGFTTPRLTLDEAMYVQPGDLGALVPTLVTIPDAQIRYAASAGLLQSGALRGLRKRGRAGGDRDLAYIEHGAPVTPCADGDACLHELDDPGCALNDEALWLRANPGLRSGRVPVESMRKQRSKLAAAPLEFAREFLSWWEDPAAGSGSAINSERWETLRLQGKPTRRGAIGYGVATAPDRSWTAIGAAWRLADGRICVTLTSYKDEKNRARPDYRRGQAWVGERAALLGRLLPGRFATDTASRNILTDAEHPSEEQQGQAEASFSDHVDAGTIAHLGEAALNVSVAESRWKQGRTTRRLVRDGHVDISPLSAVVLAVWALGKKSDPLSQIQ</sequence>
<dbReference type="Proteomes" id="UP000198863">
    <property type="component" value="Unassembled WGS sequence"/>
</dbReference>